<organism evidence="1">
    <name type="scientific">freshwater metagenome</name>
    <dbReference type="NCBI Taxonomy" id="449393"/>
    <lineage>
        <taxon>unclassified sequences</taxon>
        <taxon>metagenomes</taxon>
        <taxon>ecological metagenomes</taxon>
    </lineage>
</organism>
<dbReference type="AlphaFoldDB" id="A0A6J6FN96"/>
<gene>
    <name evidence="1" type="ORF">UFOPK1722_01596</name>
</gene>
<accession>A0A6J6FN96</accession>
<name>A0A6J6FN96_9ZZZZ</name>
<protein>
    <submittedName>
        <fullName evidence="1">Unannotated protein</fullName>
    </submittedName>
</protein>
<sequence>MPATVTARTRNVMPPWELVMPVTVYEVVVDGTSESITIDGVQAWLLQ</sequence>
<dbReference type="EMBL" id="CAEZTS010000171">
    <property type="protein sequence ID" value="CAB4590177.1"/>
    <property type="molecule type" value="Genomic_DNA"/>
</dbReference>
<evidence type="ECO:0000313" key="1">
    <source>
        <dbReference type="EMBL" id="CAB4590177.1"/>
    </source>
</evidence>
<proteinExistence type="predicted"/>
<reference evidence="1" key="1">
    <citation type="submission" date="2020-05" db="EMBL/GenBank/DDBJ databases">
        <authorList>
            <person name="Chiriac C."/>
            <person name="Salcher M."/>
            <person name="Ghai R."/>
            <person name="Kavagutti S V."/>
        </authorList>
    </citation>
    <scope>NUCLEOTIDE SEQUENCE</scope>
</reference>